<evidence type="ECO:0000313" key="2">
    <source>
        <dbReference type="EMBL" id="KAG2592577.1"/>
    </source>
</evidence>
<dbReference type="AlphaFoldDB" id="A0A8T0S2Z7"/>
<feature type="region of interest" description="Disordered" evidence="1">
    <location>
        <begin position="57"/>
        <end position="87"/>
    </location>
</feature>
<comment type="caution">
    <text evidence="2">The sequence shown here is derived from an EMBL/GenBank/DDBJ whole genome shotgun (WGS) entry which is preliminary data.</text>
</comment>
<protein>
    <submittedName>
        <fullName evidence="2">Uncharacterized protein</fullName>
    </submittedName>
</protein>
<proteinExistence type="predicted"/>
<sequence length="153" mass="16415">MPDIVNAENPKSVTPPRKPRCSRVALPRSTSIVPVMPDIVNAAAAAPDVDVAAAQVTPAGHAASPLSRPRQTSTTPLLPRRTSTSLPIYSASRVKRRRPSTMLLLAANASPLRANTTERYTDARHHPAGELPAVPIHIGPMEHTWVRPSFVST</sequence>
<evidence type="ECO:0000313" key="3">
    <source>
        <dbReference type="Proteomes" id="UP000823388"/>
    </source>
</evidence>
<dbReference type="EMBL" id="CM029046">
    <property type="protein sequence ID" value="KAG2592577.1"/>
    <property type="molecule type" value="Genomic_DNA"/>
</dbReference>
<organism evidence="2 3">
    <name type="scientific">Panicum virgatum</name>
    <name type="common">Blackwell switchgrass</name>
    <dbReference type="NCBI Taxonomy" id="38727"/>
    <lineage>
        <taxon>Eukaryota</taxon>
        <taxon>Viridiplantae</taxon>
        <taxon>Streptophyta</taxon>
        <taxon>Embryophyta</taxon>
        <taxon>Tracheophyta</taxon>
        <taxon>Spermatophyta</taxon>
        <taxon>Magnoliopsida</taxon>
        <taxon>Liliopsida</taxon>
        <taxon>Poales</taxon>
        <taxon>Poaceae</taxon>
        <taxon>PACMAD clade</taxon>
        <taxon>Panicoideae</taxon>
        <taxon>Panicodae</taxon>
        <taxon>Paniceae</taxon>
        <taxon>Panicinae</taxon>
        <taxon>Panicum</taxon>
        <taxon>Panicum sect. Hiantes</taxon>
    </lineage>
</organism>
<feature type="compositionally biased region" description="Polar residues" evidence="1">
    <location>
        <begin position="69"/>
        <end position="87"/>
    </location>
</feature>
<evidence type="ECO:0000256" key="1">
    <source>
        <dbReference type="SAM" id="MobiDB-lite"/>
    </source>
</evidence>
<name>A0A8T0S2Z7_PANVG</name>
<feature type="region of interest" description="Disordered" evidence="1">
    <location>
        <begin position="1"/>
        <end position="22"/>
    </location>
</feature>
<dbReference type="Proteomes" id="UP000823388">
    <property type="component" value="Chromosome 5N"/>
</dbReference>
<keyword evidence="3" id="KW-1185">Reference proteome</keyword>
<gene>
    <name evidence="2" type="ORF">PVAP13_5NG560500</name>
</gene>
<accession>A0A8T0S2Z7</accession>
<reference evidence="2" key="1">
    <citation type="submission" date="2020-05" db="EMBL/GenBank/DDBJ databases">
        <title>WGS assembly of Panicum virgatum.</title>
        <authorList>
            <person name="Lovell J.T."/>
            <person name="Jenkins J."/>
            <person name="Shu S."/>
            <person name="Juenger T.E."/>
            <person name="Schmutz J."/>
        </authorList>
    </citation>
    <scope>NUCLEOTIDE SEQUENCE</scope>
    <source>
        <strain evidence="2">AP13</strain>
    </source>
</reference>